<name>H5UY96_ATLHE</name>
<evidence type="ECO:0000313" key="7">
    <source>
        <dbReference type="Proteomes" id="UP000010297"/>
    </source>
</evidence>
<dbReference type="EMBL" id="BAFF01000001">
    <property type="protein sequence ID" value="GAB50877.1"/>
    <property type="molecule type" value="Genomic_DNA"/>
</dbReference>
<organism evidence="6 7">
    <name type="scientific">Atlantibacter hermannii NBRC 105704</name>
    <dbReference type="NCBI Taxonomy" id="1115512"/>
    <lineage>
        <taxon>Bacteria</taxon>
        <taxon>Pseudomonadati</taxon>
        <taxon>Pseudomonadota</taxon>
        <taxon>Gammaproteobacteria</taxon>
        <taxon>Enterobacterales</taxon>
        <taxon>Enterobacteriaceae</taxon>
        <taxon>Atlantibacter</taxon>
    </lineage>
</organism>
<evidence type="ECO:0000256" key="4">
    <source>
        <dbReference type="PROSITE-ProRule" id="PRU00335"/>
    </source>
</evidence>
<dbReference type="GO" id="GO:0000976">
    <property type="term" value="F:transcription cis-regulatory region binding"/>
    <property type="evidence" value="ECO:0007669"/>
    <property type="project" value="TreeGrafter"/>
</dbReference>
<evidence type="ECO:0000313" key="6">
    <source>
        <dbReference type="EMBL" id="GAB50877.1"/>
    </source>
</evidence>
<evidence type="ECO:0000259" key="5">
    <source>
        <dbReference type="PROSITE" id="PS50977"/>
    </source>
</evidence>
<gene>
    <name evidence="6" type="ORF">EH105704_01_08890</name>
</gene>
<dbReference type="RefSeq" id="WP_002463653.1">
    <property type="nucleotide sequence ID" value="NZ_BAFF01000001.1"/>
</dbReference>
<keyword evidence="7" id="KW-1185">Reference proteome</keyword>
<dbReference type="AlphaFoldDB" id="H5UY96"/>
<protein>
    <submittedName>
        <fullName evidence="6">Putative TetR family transcriptional regulator</fullName>
    </submittedName>
</protein>
<comment type="caution">
    <text evidence="6">The sequence shown here is derived from an EMBL/GenBank/DDBJ whole genome shotgun (WGS) entry which is preliminary data.</text>
</comment>
<dbReference type="PROSITE" id="PS01081">
    <property type="entry name" value="HTH_TETR_1"/>
    <property type="match status" value="1"/>
</dbReference>
<dbReference type="SUPFAM" id="SSF46689">
    <property type="entry name" value="Homeodomain-like"/>
    <property type="match status" value="1"/>
</dbReference>
<dbReference type="PANTHER" id="PTHR30055">
    <property type="entry name" value="HTH-TYPE TRANSCRIPTIONAL REGULATOR RUTR"/>
    <property type="match status" value="1"/>
</dbReference>
<accession>H5UY96</accession>
<dbReference type="InterPro" id="IPR050109">
    <property type="entry name" value="HTH-type_TetR-like_transc_reg"/>
</dbReference>
<keyword evidence="1" id="KW-0805">Transcription regulation</keyword>
<dbReference type="Gene3D" id="1.10.357.10">
    <property type="entry name" value="Tetracycline Repressor, domain 2"/>
    <property type="match status" value="1"/>
</dbReference>
<dbReference type="PRINTS" id="PR00455">
    <property type="entry name" value="HTHTETR"/>
</dbReference>
<dbReference type="PANTHER" id="PTHR30055:SF238">
    <property type="entry name" value="MYCOFACTOCIN BIOSYNTHESIS TRANSCRIPTIONAL REGULATOR MFTR-RELATED"/>
    <property type="match status" value="1"/>
</dbReference>
<keyword evidence="2 4" id="KW-0238">DNA-binding</keyword>
<dbReference type="GeneID" id="92829526"/>
<keyword evidence="3" id="KW-0804">Transcription</keyword>
<dbReference type="PROSITE" id="PS50977">
    <property type="entry name" value="HTH_TETR_2"/>
    <property type="match status" value="1"/>
</dbReference>
<reference evidence="6 7" key="1">
    <citation type="submission" date="2012-02" db="EMBL/GenBank/DDBJ databases">
        <title>Whole genome shotgun sequence of Escherichia hermannii NBRC 105704.</title>
        <authorList>
            <person name="Yoshida I."/>
            <person name="Hosoyama A."/>
            <person name="Tsuchikane K."/>
            <person name="Katsumata H."/>
            <person name="Yamazaki S."/>
            <person name="Fujita N."/>
        </authorList>
    </citation>
    <scope>NUCLEOTIDE SEQUENCE [LARGE SCALE GENOMIC DNA]</scope>
    <source>
        <strain evidence="6 7">NBRC 105704</strain>
    </source>
</reference>
<dbReference type="eggNOG" id="COG1309">
    <property type="taxonomic scope" value="Bacteria"/>
</dbReference>
<proteinExistence type="predicted"/>
<evidence type="ECO:0000256" key="2">
    <source>
        <dbReference type="ARBA" id="ARBA00023125"/>
    </source>
</evidence>
<evidence type="ECO:0000256" key="1">
    <source>
        <dbReference type="ARBA" id="ARBA00023015"/>
    </source>
</evidence>
<evidence type="ECO:0000256" key="3">
    <source>
        <dbReference type="ARBA" id="ARBA00023163"/>
    </source>
</evidence>
<feature type="DNA-binding region" description="H-T-H motif" evidence="4">
    <location>
        <begin position="41"/>
        <end position="60"/>
    </location>
</feature>
<sequence>MMSNEMKPGEGVREKKRREMRRRITEAGLKLFAENGYTNTTLDAIAEAAGIARRTFFHYFRAKEDIILAWQQAQPDDLYAEILRQDEKLAPIAVIQAALMTLAVNLRPDIAGLISGIVQTNERLQAGNQAKFVEMELAAYKALRERWPAEERQTGLRLAAIVAVGTMRLAIDQWIAEGYNRALAEHLNENFHLLRSELQNM</sequence>
<dbReference type="GO" id="GO:0003700">
    <property type="term" value="F:DNA-binding transcription factor activity"/>
    <property type="evidence" value="ECO:0007669"/>
    <property type="project" value="TreeGrafter"/>
</dbReference>
<dbReference type="InterPro" id="IPR009057">
    <property type="entry name" value="Homeodomain-like_sf"/>
</dbReference>
<dbReference type="Proteomes" id="UP000010297">
    <property type="component" value="Unassembled WGS sequence"/>
</dbReference>
<dbReference type="InterPro" id="IPR023772">
    <property type="entry name" value="DNA-bd_HTH_TetR-type_CS"/>
</dbReference>
<feature type="domain" description="HTH tetR-type" evidence="5">
    <location>
        <begin position="18"/>
        <end position="78"/>
    </location>
</feature>
<dbReference type="InterPro" id="IPR001647">
    <property type="entry name" value="HTH_TetR"/>
</dbReference>
<dbReference type="Pfam" id="PF00440">
    <property type="entry name" value="TetR_N"/>
    <property type="match status" value="1"/>
</dbReference>